<evidence type="ECO:0000313" key="8">
    <source>
        <dbReference type="Proteomes" id="UP000266841"/>
    </source>
</evidence>
<evidence type="ECO:0008006" key="9">
    <source>
        <dbReference type="Google" id="ProtNLM"/>
    </source>
</evidence>
<dbReference type="FunFam" id="3.30.710.10:FF:000306">
    <property type="entry name" value="Putative skp1 protein"/>
    <property type="match status" value="1"/>
</dbReference>
<evidence type="ECO:0000256" key="4">
    <source>
        <dbReference type="SAM" id="MobiDB-lite"/>
    </source>
</evidence>
<protein>
    <recommendedName>
        <fullName evidence="9">SKP1-like protein</fullName>
    </recommendedName>
</protein>
<dbReference type="PANTHER" id="PTHR11165">
    <property type="entry name" value="SKP1"/>
    <property type="match status" value="1"/>
</dbReference>
<reference evidence="7 8" key="1">
    <citation type="journal article" date="2012" name="Genome Biol.">
        <title>Genome and low-iron response of an oceanic diatom adapted to chronic iron limitation.</title>
        <authorList>
            <person name="Lommer M."/>
            <person name="Specht M."/>
            <person name="Roy A.S."/>
            <person name="Kraemer L."/>
            <person name="Andreson R."/>
            <person name="Gutowska M.A."/>
            <person name="Wolf J."/>
            <person name="Bergner S.V."/>
            <person name="Schilhabel M.B."/>
            <person name="Klostermeier U.C."/>
            <person name="Beiko R.G."/>
            <person name="Rosenstiel P."/>
            <person name="Hippler M."/>
            <person name="Laroche J."/>
        </authorList>
    </citation>
    <scope>NUCLEOTIDE SEQUENCE [LARGE SCALE GENOMIC DNA]</scope>
    <source>
        <strain evidence="7 8">CCMP1005</strain>
    </source>
</reference>
<comment type="caution">
    <text evidence="7">The sequence shown here is derived from an EMBL/GenBank/DDBJ whole genome shotgun (WGS) entry which is preliminary data.</text>
</comment>
<dbReference type="UniPathway" id="UPA00143"/>
<organism evidence="7 8">
    <name type="scientific">Thalassiosira oceanica</name>
    <name type="common">Marine diatom</name>
    <dbReference type="NCBI Taxonomy" id="159749"/>
    <lineage>
        <taxon>Eukaryota</taxon>
        <taxon>Sar</taxon>
        <taxon>Stramenopiles</taxon>
        <taxon>Ochrophyta</taxon>
        <taxon>Bacillariophyta</taxon>
        <taxon>Coscinodiscophyceae</taxon>
        <taxon>Thalassiosirophycidae</taxon>
        <taxon>Thalassiosirales</taxon>
        <taxon>Thalassiosiraceae</taxon>
        <taxon>Thalassiosira</taxon>
    </lineage>
</organism>
<feature type="domain" description="SKP1 component POZ" evidence="6">
    <location>
        <begin position="24"/>
        <end position="87"/>
    </location>
</feature>
<dbReference type="Pfam" id="PF01466">
    <property type="entry name" value="Skp1"/>
    <property type="match status" value="1"/>
</dbReference>
<dbReference type="SUPFAM" id="SSF54695">
    <property type="entry name" value="POZ domain"/>
    <property type="match status" value="1"/>
</dbReference>
<dbReference type="SUPFAM" id="SSF81382">
    <property type="entry name" value="Skp1 dimerisation domain-like"/>
    <property type="match status" value="1"/>
</dbReference>
<feature type="region of interest" description="Disordered" evidence="4">
    <location>
        <begin position="1"/>
        <end position="24"/>
    </location>
</feature>
<keyword evidence="8" id="KW-1185">Reference proteome</keyword>
<keyword evidence="2 3" id="KW-0833">Ubl conjugation pathway</keyword>
<evidence type="ECO:0000256" key="1">
    <source>
        <dbReference type="ARBA" id="ARBA00009993"/>
    </source>
</evidence>
<dbReference type="OMA" id="SFDAEFM"/>
<dbReference type="GO" id="GO:0016567">
    <property type="term" value="P:protein ubiquitination"/>
    <property type="evidence" value="ECO:0007669"/>
    <property type="project" value="UniProtKB-UniPathway"/>
</dbReference>
<evidence type="ECO:0000259" key="6">
    <source>
        <dbReference type="Pfam" id="PF03931"/>
    </source>
</evidence>
<name>K0T3G6_THAOC</name>
<sequence length="186" mass="21122">MSAEESKAMEVDAAEDSKVDDAGPMITLRSRSGEEFTLPFKAARLSQVVVDAQAEDDEENENPDDVDIVKVDSRCLEKVVEFLKHYDEEPLVEIKTPLEENTFDGVVKQKWYQDFVKGVDQPMLFDLVTAANFMAIQPLLDLTCLQVSCQLMGKSAEEIRVILNIPKLTPEEEAKARQEHRWIFDD</sequence>
<proteinExistence type="inferred from homology"/>
<accession>K0T3G6</accession>
<dbReference type="InterPro" id="IPR016072">
    <property type="entry name" value="Skp1_comp_dimer"/>
</dbReference>
<dbReference type="InterPro" id="IPR036296">
    <property type="entry name" value="SKP1-like_dim_sf"/>
</dbReference>
<comment type="similarity">
    <text evidence="1 3">Belongs to the SKP1 family.</text>
</comment>
<feature type="domain" description="SKP1 component dimerisation" evidence="5">
    <location>
        <begin position="137"/>
        <end position="183"/>
    </location>
</feature>
<evidence type="ECO:0000259" key="5">
    <source>
        <dbReference type="Pfam" id="PF01466"/>
    </source>
</evidence>
<dbReference type="InterPro" id="IPR016897">
    <property type="entry name" value="SKP1"/>
</dbReference>
<dbReference type="AlphaFoldDB" id="K0T3G6"/>
<evidence type="ECO:0000313" key="7">
    <source>
        <dbReference type="EMBL" id="EJK67931.1"/>
    </source>
</evidence>
<dbReference type="Proteomes" id="UP000266841">
    <property type="component" value="Unassembled WGS sequence"/>
</dbReference>
<dbReference type="OrthoDB" id="2342932at2759"/>
<dbReference type="InterPro" id="IPR016073">
    <property type="entry name" value="Skp1_comp_POZ"/>
</dbReference>
<comment type="pathway">
    <text evidence="3">Protein modification; protein ubiquitination.</text>
</comment>
<dbReference type="SMART" id="SM00512">
    <property type="entry name" value="Skp1"/>
    <property type="match status" value="1"/>
</dbReference>
<gene>
    <name evidence="7" type="ORF">THAOC_10960</name>
</gene>
<evidence type="ECO:0000256" key="2">
    <source>
        <dbReference type="ARBA" id="ARBA00022786"/>
    </source>
</evidence>
<dbReference type="PIRSF" id="PIRSF028729">
    <property type="entry name" value="E3_ubiquit_lig_SCF_Skp"/>
    <property type="match status" value="1"/>
</dbReference>
<dbReference type="Pfam" id="PF03931">
    <property type="entry name" value="Skp1_POZ"/>
    <property type="match status" value="1"/>
</dbReference>
<feature type="compositionally biased region" description="Basic and acidic residues" evidence="4">
    <location>
        <begin position="1"/>
        <end position="21"/>
    </location>
</feature>
<dbReference type="GO" id="GO:0006511">
    <property type="term" value="P:ubiquitin-dependent protein catabolic process"/>
    <property type="evidence" value="ECO:0007669"/>
    <property type="project" value="InterPro"/>
</dbReference>
<dbReference type="InterPro" id="IPR001232">
    <property type="entry name" value="SKP1-like"/>
</dbReference>
<dbReference type="InterPro" id="IPR011333">
    <property type="entry name" value="SKP1/BTB/POZ_sf"/>
</dbReference>
<dbReference type="EMBL" id="AGNL01012361">
    <property type="protein sequence ID" value="EJK67931.1"/>
    <property type="molecule type" value="Genomic_DNA"/>
</dbReference>
<evidence type="ECO:0000256" key="3">
    <source>
        <dbReference type="PIRNR" id="PIRNR028729"/>
    </source>
</evidence>
<dbReference type="Gene3D" id="3.30.710.10">
    <property type="entry name" value="Potassium Channel Kv1.1, Chain A"/>
    <property type="match status" value="1"/>
</dbReference>
<dbReference type="eggNOG" id="KOG1724">
    <property type="taxonomic scope" value="Eukaryota"/>
</dbReference>